<keyword evidence="8 15" id="KW-0067">ATP-binding</keyword>
<dbReference type="GO" id="GO:0016301">
    <property type="term" value="F:kinase activity"/>
    <property type="evidence" value="ECO:0007669"/>
    <property type="project" value="UniProtKB-KW"/>
</dbReference>
<dbReference type="InterPro" id="IPR036390">
    <property type="entry name" value="WH_DNA-bd_sf"/>
</dbReference>
<comment type="activity regulation">
    <text evidence="15">Activated by a monovalent cation that binds near, but not in, the active site. The most likely occupant of the site in vivo is potassium. Ion binding induces a conformational change that may alter substrate affinity.</text>
</comment>
<dbReference type="CDD" id="cd01174">
    <property type="entry name" value="ribokinase"/>
    <property type="match status" value="1"/>
</dbReference>
<dbReference type="InterPro" id="IPR018356">
    <property type="entry name" value="Tscrpt_reg_HTH_DeoR_CS"/>
</dbReference>
<feature type="binding site" evidence="15">
    <location>
        <position position="346"/>
    </location>
    <ligand>
        <name>K(+)</name>
        <dbReference type="ChEBI" id="CHEBI:29103"/>
    </ligand>
</feature>
<evidence type="ECO:0000256" key="3">
    <source>
        <dbReference type="ARBA" id="ARBA00016943"/>
    </source>
</evidence>
<dbReference type="Pfam" id="PF00294">
    <property type="entry name" value="PfkB"/>
    <property type="match status" value="1"/>
</dbReference>
<dbReference type="InterPro" id="IPR011877">
    <property type="entry name" value="Ribokinase"/>
</dbReference>
<evidence type="ECO:0000256" key="2">
    <source>
        <dbReference type="ARBA" id="ARBA00012035"/>
    </source>
</evidence>
<dbReference type="PANTHER" id="PTHR10584">
    <property type="entry name" value="SUGAR KINASE"/>
    <property type="match status" value="1"/>
</dbReference>
<dbReference type="Proteomes" id="UP001589758">
    <property type="component" value="Unassembled WGS sequence"/>
</dbReference>
<feature type="binding site" evidence="15">
    <location>
        <position position="382"/>
    </location>
    <ligand>
        <name>K(+)</name>
        <dbReference type="ChEBI" id="CHEBI:29103"/>
    </ligand>
</feature>
<evidence type="ECO:0000256" key="4">
    <source>
        <dbReference type="ARBA" id="ARBA00022679"/>
    </source>
</evidence>
<evidence type="ECO:0000256" key="6">
    <source>
        <dbReference type="ARBA" id="ARBA00022741"/>
    </source>
</evidence>
<comment type="pathway">
    <text evidence="15">Carbohydrate metabolism; D-ribose degradation; D-ribose 5-phosphate from beta-D-ribopyranose: step 2/2.</text>
</comment>
<feature type="binding site" evidence="15">
    <location>
        <position position="387"/>
    </location>
    <ligand>
        <name>K(+)</name>
        <dbReference type="ChEBI" id="CHEBI:29103"/>
    </ligand>
</feature>
<feature type="domain" description="HTH deoR-type" evidence="16">
    <location>
        <begin position="7"/>
        <end position="62"/>
    </location>
</feature>
<proteinExistence type="inferred from homology"/>
<dbReference type="InterPro" id="IPR002173">
    <property type="entry name" value="Carboh/pur_kinase_PfkB_CS"/>
</dbReference>
<evidence type="ECO:0000256" key="15">
    <source>
        <dbReference type="HAMAP-Rule" id="MF_01987"/>
    </source>
</evidence>
<keyword evidence="9 15" id="KW-0460">Magnesium</keyword>
<keyword evidence="7 15" id="KW-0418">Kinase</keyword>
<dbReference type="Gene3D" id="3.40.1190.20">
    <property type="match status" value="1"/>
</dbReference>
<dbReference type="RefSeq" id="WP_385877650.1">
    <property type="nucleotide sequence ID" value="NZ_JBHLXE010000104.1"/>
</dbReference>
<dbReference type="InterPro" id="IPR029056">
    <property type="entry name" value="Ribokinase-like"/>
</dbReference>
<evidence type="ECO:0000256" key="5">
    <source>
        <dbReference type="ARBA" id="ARBA00022723"/>
    </source>
</evidence>
<dbReference type="Gene3D" id="1.10.10.10">
    <property type="entry name" value="Winged helix-like DNA-binding domain superfamily/Winged helix DNA-binding domain"/>
    <property type="match status" value="1"/>
</dbReference>
<keyword evidence="13" id="KW-0804">Transcription</keyword>
<dbReference type="InterPro" id="IPR011611">
    <property type="entry name" value="PfkB_dom"/>
</dbReference>
<dbReference type="SUPFAM" id="SSF53613">
    <property type="entry name" value="Ribokinase-like"/>
    <property type="match status" value="1"/>
</dbReference>
<evidence type="ECO:0000256" key="12">
    <source>
        <dbReference type="ARBA" id="ARBA00023125"/>
    </source>
</evidence>
<dbReference type="InterPro" id="IPR036388">
    <property type="entry name" value="WH-like_DNA-bd_sf"/>
</dbReference>
<dbReference type="PANTHER" id="PTHR10584:SF166">
    <property type="entry name" value="RIBOKINASE"/>
    <property type="match status" value="1"/>
</dbReference>
<comment type="subunit">
    <text evidence="15">Homodimer.</text>
</comment>
<evidence type="ECO:0000313" key="17">
    <source>
        <dbReference type="EMBL" id="MFC0180530.1"/>
    </source>
</evidence>
<comment type="caution">
    <text evidence="17">The sequence shown here is derived from an EMBL/GenBank/DDBJ whole genome shotgun (WGS) entry which is preliminary data.</text>
</comment>
<reference evidence="17 18" key="1">
    <citation type="submission" date="2024-09" db="EMBL/GenBank/DDBJ databases">
        <authorList>
            <person name="Sun Q."/>
            <person name="Mori K."/>
        </authorList>
    </citation>
    <scope>NUCLEOTIDE SEQUENCE [LARGE SCALE GENOMIC DNA]</scope>
    <source>
        <strain evidence="17 18">CCM 8545</strain>
    </source>
</reference>
<dbReference type="Pfam" id="PF08220">
    <property type="entry name" value="HTH_DeoR"/>
    <property type="match status" value="1"/>
</dbReference>
<feature type="binding site" evidence="15">
    <location>
        <begin position="138"/>
        <end position="142"/>
    </location>
    <ligand>
        <name>substrate</name>
    </ligand>
</feature>
<dbReference type="PROSITE" id="PS51000">
    <property type="entry name" value="HTH_DEOR_2"/>
    <property type="match status" value="1"/>
</dbReference>
<sequence length="412" mass="45374">MRGSTPKDQRLLHIIEQLNESGKVKVNVLAKKLGVTERTIRNDLSLLEKNGICSIHYGGAEILGPISQHIFQLSGLKNIINSLSIYQDTQELSMMTNHNKPEVFVLGSFNVDIVSEVVTFPKSGQTVRGKSTHFYAGGKGANQATAAANVNNHVHFTAKVGRDEFYEMAKTYLQSTKINSLSLFEHLSVHTGNAIIIVNTENAENFITINPGANETLTRSEIDSQLDFLKKGRVFLTQLENNFEMTEYALTKAAEFNLQVILNPAPYLPEVRSVLSKIDILTPNETEASDLTGIVVEDINTAKQAALKIHQMGVKKIIITLSHQGVLFFDGNEYLHFPAYKAIPIDTSGAGDAFNGALAGALANGCDIHYAIQYANAFASLAVERKGASNMPSHDWVLNRIQSEPLYRMQRV</sequence>
<keyword evidence="15" id="KW-0963">Cytoplasm</keyword>
<comment type="function">
    <text evidence="15">Catalyzes the phosphorylation of ribose at O-5 in a reaction requiring ATP and magnesium. The resulting D-ribose-5-phosphate can then be used either for sythesis of nucleotides, histidine, and tryptophan, or as a component of the pentose phosphate pathway.</text>
</comment>
<feature type="binding site" evidence="15">
    <location>
        <position position="385"/>
    </location>
    <ligand>
        <name>K(+)</name>
        <dbReference type="ChEBI" id="CHEBI:29103"/>
    </ligand>
</feature>
<comment type="similarity">
    <text evidence="15">Belongs to the carbohydrate kinase PfkB family. Ribokinase subfamily.</text>
</comment>
<keyword evidence="12" id="KW-0238">DNA-binding</keyword>
<feature type="binding site" evidence="15">
    <location>
        <position position="348"/>
    </location>
    <ligand>
        <name>K(+)</name>
        <dbReference type="ChEBI" id="CHEBI:29103"/>
    </ligand>
</feature>
<keyword evidence="18" id="KW-1185">Reference proteome</keyword>
<evidence type="ECO:0000256" key="11">
    <source>
        <dbReference type="ARBA" id="ARBA00023015"/>
    </source>
</evidence>
<comment type="subcellular location">
    <subcellularLocation>
        <location evidence="15">Cytoplasm</location>
    </subcellularLocation>
</comment>
<dbReference type="EC" id="2.7.1.15" evidence="2 15"/>
<evidence type="ECO:0000256" key="1">
    <source>
        <dbReference type="ARBA" id="ARBA00005380"/>
    </source>
</evidence>
<feature type="binding site" evidence="15">
    <location>
        <position position="284"/>
    </location>
    <ligand>
        <name>ATP</name>
        <dbReference type="ChEBI" id="CHEBI:30616"/>
    </ligand>
</feature>
<dbReference type="SUPFAM" id="SSF46785">
    <property type="entry name" value="Winged helix' DNA-binding domain"/>
    <property type="match status" value="1"/>
</dbReference>
<feature type="binding site" evidence="15">
    <location>
        <begin position="351"/>
        <end position="352"/>
    </location>
    <ligand>
        <name>ATP</name>
        <dbReference type="ChEBI" id="CHEBI:30616"/>
    </ligand>
</feature>
<feature type="binding site" evidence="15">
    <location>
        <position position="352"/>
    </location>
    <ligand>
        <name>substrate</name>
    </ligand>
</feature>
<dbReference type="PROSITE" id="PS00584">
    <property type="entry name" value="PFKB_KINASES_2"/>
    <property type="match status" value="1"/>
</dbReference>
<evidence type="ECO:0000256" key="8">
    <source>
        <dbReference type="ARBA" id="ARBA00022840"/>
    </source>
</evidence>
<dbReference type="PRINTS" id="PR00990">
    <property type="entry name" value="RIBOKINASE"/>
</dbReference>
<dbReference type="InterPro" id="IPR002139">
    <property type="entry name" value="Ribo/fructo_kinase"/>
</dbReference>
<comment type="cofactor">
    <cofactor evidence="15">
        <name>Mg(2+)</name>
        <dbReference type="ChEBI" id="CHEBI:18420"/>
    </cofactor>
    <text evidence="15">Requires a divalent cation, most likely magnesium in vivo, as an electrophilic catalyst to aid phosphoryl group transfer. It is the chelate of the metal and the nucleotide that is the actual substrate.</text>
</comment>
<accession>A0ABV6CC27</accession>
<comment type="caution">
    <text evidence="15">Lacks conserved residue(s) required for the propagation of feature annotation.</text>
</comment>
<gene>
    <name evidence="15" type="primary">rbsK</name>
    <name evidence="17" type="ORF">ACFFIT_10635</name>
</gene>
<comment type="catalytic activity">
    <reaction evidence="15">
        <text>D-ribose + ATP = D-ribose 5-phosphate + ADP + H(+)</text>
        <dbReference type="Rhea" id="RHEA:13697"/>
        <dbReference type="ChEBI" id="CHEBI:15378"/>
        <dbReference type="ChEBI" id="CHEBI:30616"/>
        <dbReference type="ChEBI" id="CHEBI:47013"/>
        <dbReference type="ChEBI" id="CHEBI:78346"/>
        <dbReference type="ChEBI" id="CHEBI:456216"/>
        <dbReference type="EC" id="2.7.1.15"/>
    </reaction>
</comment>
<feature type="binding site" evidence="15">
    <location>
        <begin position="110"/>
        <end position="112"/>
    </location>
    <ligand>
        <name>substrate</name>
    </ligand>
</feature>
<name>A0ABV6CC27_9GAMM</name>
<feature type="binding site" evidence="15">
    <location>
        <position position="376"/>
    </location>
    <ligand>
        <name>ATP</name>
        <dbReference type="ChEBI" id="CHEBI:30616"/>
    </ligand>
</feature>
<dbReference type="PROSITE" id="PS00894">
    <property type="entry name" value="HTH_DEOR_1"/>
    <property type="match status" value="1"/>
</dbReference>
<keyword evidence="6 15" id="KW-0547">Nucleotide-binding</keyword>
<keyword evidence="4 15" id="KW-0808">Transferase</keyword>
<evidence type="ECO:0000256" key="14">
    <source>
        <dbReference type="ARBA" id="ARBA00023277"/>
    </source>
</evidence>
<evidence type="ECO:0000256" key="9">
    <source>
        <dbReference type="ARBA" id="ARBA00022842"/>
    </source>
</evidence>
<dbReference type="HAMAP" id="MF_01987">
    <property type="entry name" value="Ribokinase"/>
    <property type="match status" value="1"/>
</dbReference>
<feature type="active site" description="Proton acceptor" evidence="15">
    <location>
        <position position="352"/>
    </location>
</feature>
<dbReference type="EMBL" id="JBHLXE010000104">
    <property type="protein sequence ID" value="MFC0180530.1"/>
    <property type="molecule type" value="Genomic_DNA"/>
</dbReference>
<evidence type="ECO:0000256" key="7">
    <source>
        <dbReference type="ARBA" id="ARBA00022777"/>
    </source>
</evidence>
<feature type="binding site" evidence="15">
    <location>
        <position position="240"/>
    </location>
    <ligand>
        <name>substrate</name>
    </ligand>
</feature>
<protein>
    <recommendedName>
        <fullName evidence="3 15">Ribokinase</fullName>
        <shortName evidence="15">RK</shortName>
        <ecNumber evidence="2 15">2.7.1.15</ecNumber>
    </recommendedName>
</protein>
<evidence type="ECO:0000259" key="16">
    <source>
        <dbReference type="PROSITE" id="PS51000"/>
    </source>
</evidence>
<evidence type="ECO:0000256" key="13">
    <source>
        <dbReference type="ARBA" id="ARBA00023163"/>
    </source>
</evidence>
<dbReference type="InterPro" id="IPR001034">
    <property type="entry name" value="DeoR_HTH"/>
</dbReference>
<comment type="similarity">
    <text evidence="1">Belongs to the carbohydrate kinase pfkB family.</text>
</comment>
<organism evidence="17 18">
    <name type="scientific">Thorsellia kenyensis</name>
    <dbReference type="NCBI Taxonomy" id="1549888"/>
    <lineage>
        <taxon>Bacteria</taxon>
        <taxon>Pseudomonadati</taxon>
        <taxon>Pseudomonadota</taxon>
        <taxon>Gammaproteobacteria</taxon>
        <taxon>Enterobacterales</taxon>
        <taxon>Thorselliaceae</taxon>
        <taxon>Thorsellia</taxon>
    </lineage>
</organism>
<keyword evidence="11" id="KW-0805">Transcription regulation</keyword>
<dbReference type="SMART" id="SM00420">
    <property type="entry name" value="HTH_DEOR"/>
    <property type="match status" value="1"/>
</dbReference>
<keyword evidence="10 15" id="KW-0630">Potassium</keyword>
<evidence type="ECO:0000313" key="18">
    <source>
        <dbReference type="Proteomes" id="UP001589758"/>
    </source>
</evidence>
<evidence type="ECO:0000256" key="10">
    <source>
        <dbReference type="ARBA" id="ARBA00022958"/>
    </source>
</evidence>
<keyword evidence="5 15" id="KW-0479">Metal-binding</keyword>
<keyword evidence="14 15" id="KW-0119">Carbohydrate metabolism</keyword>